<dbReference type="FunFam" id="2.40.30.10:FF:000011">
    <property type="entry name" value="Eukaryotic translation initiation factor 2 subunit gamma"/>
    <property type="match status" value="1"/>
</dbReference>
<evidence type="ECO:0000256" key="6">
    <source>
        <dbReference type="ARBA" id="ARBA00022540"/>
    </source>
</evidence>
<dbReference type="Pfam" id="PF05033">
    <property type="entry name" value="Pre-SET"/>
    <property type="match status" value="1"/>
</dbReference>
<organism evidence="19 20">
    <name type="scientific">Hermetia illucens</name>
    <name type="common">Black soldier fly</name>
    <dbReference type="NCBI Taxonomy" id="343691"/>
    <lineage>
        <taxon>Eukaryota</taxon>
        <taxon>Metazoa</taxon>
        <taxon>Ecdysozoa</taxon>
        <taxon>Arthropoda</taxon>
        <taxon>Hexapoda</taxon>
        <taxon>Insecta</taxon>
        <taxon>Pterygota</taxon>
        <taxon>Neoptera</taxon>
        <taxon>Endopterygota</taxon>
        <taxon>Diptera</taxon>
        <taxon>Brachycera</taxon>
        <taxon>Stratiomyomorpha</taxon>
        <taxon>Stratiomyidae</taxon>
        <taxon>Hermetiinae</taxon>
        <taxon>Hermetia</taxon>
    </lineage>
</organism>
<dbReference type="InterPro" id="IPR004161">
    <property type="entry name" value="EFTu-like_2"/>
</dbReference>
<dbReference type="SUPFAM" id="SSF50465">
    <property type="entry name" value="EF-Tu/eEF-1alpha/eIF2-gamma C-terminal domain"/>
    <property type="match status" value="1"/>
</dbReference>
<feature type="domain" description="SET" evidence="16">
    <location>
        <begin position="478"/>
        <end position="603"/>
    </location>
</feature>
<dbReference type="Gene3D" id="2.170.270.10">
    <property type="entry name" value="SET domain"/>
    <property type="match status" value="1"/>
</dbReference>
<keyword evidence="7" id="KW-0489">Methyltransferase</keyword>
<dbReference type="GO" id="GO:0005634">
    <property type="term" value="C:nucleus"/>
    <property type="evidence" value="ECO:0007669"/>
    <property type="project" value="InterPro"/>
</dbReference>
<evidence type="ECO:0000259" key="15">
    <source>
        <dbReference type="PROSITE" id="PS50013"/>
    </source>
</evidence>
<dbReference type="GO" id="GO:0000775">
    <property type="term" value="C:chromosome, centromeric region"/>
    <property type="evidence" value="ECO:0007669"/>
    <property type="project" value="UniProtKB-SubCell"/>
</dbReference>
<dbReference type="GO" id="GO:0008270">
    <property type="term" value="F:zinc ion binding"/>
    <property type="evidence" value="ECO:0007669"/>
    <property type="project" value="InterPro"/>
</dbReference>
<gene>
    <name evidence="19" type="ORF">HERILL_LOCUS15998</name>
</gene>
<dbReference type="Pfam" id="PF09173">
    <property type="entry name" value="eIF2_C"/>
    <property type="match status" value="1"/>
</dbReference>
<dbReference type="CDD" id="cd01888">
    <property type="entry name" value="eIF2_gamma"/>
    <property type="match status" value="1"/>
</dbReference>
<dbReference type="AlphaFoldDB" id="A0A7R8V6F6"/>
<dbReference type="GO" id="GO:0003924">
    <property type="term" value="F:GTPase activity"/>
    <property type="evidence" value="ECO:0007669"/>
    <property type="project" value="InterPro"/>
</dbReference>
<keyword evidence="8" id="KW-0949">S-adenosyl-L-methionine</keyword>
<dbReference type="CDD" id="cd03688">
    <property type="entry name" value="eIF2_gamma_II"/>
    <property type="match status" value="1"/>
</dbReference>
<evidence type="ECO:0000256" key="5">
    <source>
        <dbReference type="ARBA" id="ARBA00022454"/>
    </source>
</evidence>
<dbReference type="InterPro" id="IPR016197">
    <property type="entry name" value="Chromo-like_dom_sf"/>
</dbReference>
<dbReference type="PROSITE" id="PS50013">
    <property type="entry name" value="CHROMO_2"/>
    <property type="match status" value="1"/>
</dbReference>
<dbReference type="Pfam" id="PF00856">
    <property type="entry name" value="SET"/>
    <property type="match status" value="1"/>
</dbReference>
<dbReference type="Pfam" id="PF00385">
    <property type="entry name" value="Chromo"/>
    <property type="match status" value="1"/>
</dbReference>
<evidence type="ECO:0000256" key="4">
    <source>
        <dbReference type="ARBA" id="ARBA00011986"/>
    </source>
</evidence>
<dbReference type="SMART" id="SM00317">
    <property type="entry name" value="SET"/>
    <property type="match status" value="1"/>
</dbReference>
<dbReference type="Proteomes" id="UP000594454">
    <property type="component" value="Chromosome 6"/>
</dbReference>
<dbReference type="NCBIfam" id="NF003077">
    <property type="entry name" value="PRK04000.1"/>
    <property type="match status" value="1"/>
</dbReference>
<dbReference type="GO" id="GO:0005829">
    <property type="term" value="C:cytosol"/>
    <property type="evidence" value="ECO:0007669"/>
    <property type="project" value="TreeGrafter"/>
</dbReference>
<dbReference type="SUPFAM" id="SSF52540">
    <property type="entry name" value="P-loop containing nucleoside triphosphate hydrolases"/>
    <property type="match status" value="2"/>
</dbReference>
<comment type="subcellular location">
    <subcellularLocation>
        <location evidence="2">Chromosome</location>
        <location evidence="2">Centromere</location>
    </subcellularLocation>
    <subcellularLocation>
        <location evidence="1">Cytoplasm</location>
    </subcellularLocation>
</comment>
<evidence type="ECO:0000259" key="17">
    <source>
        <dbReference type="PROSITE" id="PS50867"/>
    </source>
</evidence>
<dbReference type="FunFam" id="2.40.30.10:FF:000009">
    <property type="entry name" value="Eukaryotic translation initiation factor 2 subunit gamma"/>
    <property type="match status" value="1"/>
</dbReference>
<dbReference type="InterPro" id="IPR007728">
    <property type="entry name" value="Pre-SET_dom"/>
</dbReference>
<dbReference type="EC" id="3.6.5.3" evidence="4"/>
<dbReference type="OrthoDB" id="1045173at2759"/>
<evidence type="ECO:0000256" key="11">
    <source>
        <dbReference type="ARBA" id="ARBA00022917"/>
    </source>
</evidence>
<dbReference type="GO" id="GO:0005525">
    <property type="term" value="F:GTP binding"/>
    <property type="evidence" value="ECO:0007669"/>
    <property type="project" value="UniProtKB-KW"/>
</dbReference>
<dbReference type="GO" id="GO:0008170">
    <property type="term" value="F:N-methyltransferase activity"/>
    <property type="evidence" value="ECO:0007669"/>
    <property type="project" value="UniProtKB-ARBA"/>
</dbReference>
<name>A0A7R8V6F6_HERIL</name>
<evidence type="ECO:0000256" key="10">
    <source>
        <dbReference type="ARBA" id="ARBA00022801"/>
    </source>
</evidence>
<dbReference type="GO" id="GO:0032259">
    <property type="term" value="P:methylation"/>
    <property type="evidence" value="ECO:0007669"/>
    <property type="project" value="UniProtKB-KW"/>
</dbReference>
<dbReference type="Pfam" id="PF03144">
    <property type="entry name" value="GTP_EFTU_D2"/>
    <property type="match status" value="1"/>
</dbReference>
<accession>A0A7R8V6F6</accession>
<dbReference type="InterPro" id="IPR046341">
    <property type="entry name" value="SET_dom_sf"/>
</dbReference>
<dbReference type="EMBL" id="LR899014">
    <property type="protein sequence ID" value="CAD7093731.1"/>
    <property type="molecule type" value="Genomic_DNA"/>
</dbReference>
<evidence type="ECO:0000256" key="2">
    <source>
        <dbReference type="ARBA" id="ARBA00004584"/>
    </source>
</evidence>
<dbReference type="InterPro" id="IPR009001">
    <property type="entry name" value="Transl_elong_EF1A/Init_IF2_C"/>
</dbReference>
<evidence type="ECO:0000256" key="7">
    <source>
        <dbReference type="ARBA" id="ARBA00022603"/>
    </source>
</evidence>
<evidence type="ECO:0000256" key="12">
    <source>
        <dbReference type="ARBA" id="ARBA00023134"/>
    </source>
</evidence>
<dbReference type="InterPro" id="IPR044128">
    <property type="entry name" value="eIF2g_GTP-bd"/>
</dbReference>
<keyword evidence="5" id="KW-0158">Chromosome</keyword>
<dbReference type="PANTHER" id="PTHR42854">
    <property type="entry name" value="EUKARYOTIC TRANSLATION INITIATION FACTOR 2 SUBUNIT 3 FAMILY MEMBER"/>
    <property type="match status" value="1"/>
</dbReference>
<keyword evidence="10" id="KW-0378">Hydrolase</keyword>
<dbReference type="SMART" id="SM00298">
    <property type="entry name" value="CHROMO"/>
    <property type="match status" value="1"/>
</dbReference>
<dbReference type="InParanoid" id="A0A7R8V6F6"/>
<dbReference type="InterPro" id="IPR009000">
    <property type="entry name" value="Transl_B-barrel_sf"/>
</dbReference>
<dbReference type="CDD" id="cd10542">
    <property type="entry name" value="SET_SUV39H"/>
    <property type="match status" value="1"/>
</dbReference>
<keyword evidence="12" id="KW-0342">GTP-binding</keyword>
<evidence type="ECO:0000256" key="13">
    <source>
        <dbReference type="ARBA" id="ARBA00023328"/>
    </source>
</evidence>
<dbReference type="PROSITE" id="PS50280">
    <property type="entry name" value="SET"/>
    <property type="match status" value="1"/>
</dbReference>
<dbReference type="GO" id="GO:0000049">
    <property type="term" value="F:tRNA binding"/>
    <property type="evidence" value="ECO:0007669"/>
    <property type="project" value="InterPro"/>
</dbReference>
<keyword evidence="11" id="KW-0648">Protein biosynthesis</keyword>
<keyword evidence="13" id="KW-0137">Centromere</keyword>
<dbReference type="GO" id="GO:0042054">
    <property type="term" value="F:histone methyltransferase activity"/>
    <property type="evidence" value="ECO:0007669"/>
    <property type="project" value="InterPro"/>
</dbReference>
<dbReference type="InterPro" id="IPR044127">
    <property type="entry name" value="eIF2g_dom_2"/>
</dbReference>
<dbReference type="InterPro" id="IPR000953">
    <property type="entry name" value="Chromo/chromo_shadow_dom"/>
</dbReference>
<dbReference type="CDD" id="cd00024">
    <property type="entry name" value="CD_CSD"/>
    <property type="match status" value="1"/>
</dbReference>
<proteinExistence type="inferred from homology"/>
<evidence type="ECO:0000313" key="19">
    <source>
        <dbReference type="EMBL" id="CAD7093731.1"/>
    </source>
</evidence>
<dbReference type="Gene3D" id="2.40.50.40">
    <property type="match status" value="1"/>
</dbReference>
<comment type="similarity">
    <text evidence="3">Belongs to the TRAFAC class translation factor GTPase superfamily. Classic translation factor GTPase family. EF-Tu/EF-1A subfamily.</text>
</comment>
<dbReference type="InterPro" id="IPR001214">
    <property type="entry name" value="SET_dom"/>
</dbReference>
<feature type="domain" description="Tr-type G" evidence="18">
    <location>
        <begin position="684"/>
        <end position="803"/>
    </location>
</feature>
<dbReference type="InterPro" id="IPR023780">
    <property type="entry name" value="Chromo_domain"/>
</dbReference>
<dbReference type="GO" id="GO:0005850">
    <property type="term" value="C:eukaryotic translation initiation factor 2 complex"/>
    <property type="evidence" value="ECO:0007669"/>
    <property type="project" value="TreeGrafter"/>
</dbReference>
<feature type="domain" description="Chromo" evidence="15">
    <location>
        <begin position="226"/>
        <end position="272"/>
    </location>
</feature>
<dbReference type="PROSITE" id="PS50867">
    <property type="entry name" value="PRE_SET"/>
    <property type="match status" value="1"/>
</dbReference>
<evidence type="ECO:0000256" key="14">
    <source>
        <dbReference type="ARBA" id="ARBA00048107"/>
    </source>
</evidence>
<keyword evidence="9" id="KW-0547">Nucleotide-binding</keyword>
<dbReference type="Gene3D" id="3.40.50.300">
    <property type="entry name" value="P-loop containing nucleotide triphosphate hydrolases"/>
    <property type="match status" value="2"/>
</dbReference>
<evidence type="ECO:0000313" key="20">
    <source>
        <dbReference type="Proteomes" id="UP000594454"/>
    </source>
</evidence>
<dbReference type="GO" id="GO:0003743">
    <property type="term" value="F:translation initiation factor activity"/>
    <property type="evidence" value="ECO:0007669"/>
    <property type="project" value="UniProtKB-KW"/>
</dbReference>
<dbReference type="SUPFAM" id="SSF82199">
    <property type="entry name" value="SET domain"/>
    <property type="match status" value="1"/>
</dbReference>
<dbReference type="SUPFAM" id="SSF54160">
    <property type="entry name" value="Chromo domain-like"/>
    <property type="match status" value="1"/>
</dbReference>
<evidence type="ECO:0000259" key="18">
    <source>
        <dbReference type="PROSITE" id="PS51722"/>
    </source>
</evidence>
<dbReference type="SUPFAM" id="SSF50447">
    <property type="entry name" value="Translation proteins"/>
    <property type="match status" value="1"/>
</dbReference>
<dbReference type="Gene3D" id="2.40.30.10">
    <property type="entry name" value="Translation factors"/>
    <property type="match status" value="2"/>
</dbReference>
<protein>
    <recommendedName>
        <fullName evidence="4">protein-synthesizing GTPase</fullName>
        <ecNumber evidence="4">3.6.5.3</ecNumber>
    </recommendedName>
</protein>
<dbReference type="InterPro" id="IPR015256">
    <property type="entry name" value="eIF2g_C"/>
</dbReference>
<dbReference type="FunFam" id="3.40.50.300:FF:000065">
    <property type="entry name" value="Eukaryotic translation initiation factor 2 subunit gamma"/>
    <property type="match status" value="1"/>
</dbReference>
<dbReference type="InterPro" id="IPR050543">
    <property type="entry name" value="eIF2G"/>
</dbReference>
<evidence type="ECO:0000256" key="3">
    <source>
        <dbReference type="ARBA" id="ARBA00007249"/>
    </source>
</evidence>
<keyword evidence="20" id="KW-1185">Reference proteome</keyword>
<dbReference type="InterPro" id="IPR000795">
    <property type="entry name" value="T_Tr_GTP-bd_dom"/>
</dbReference>
<dbReference type="FunCoup" id="A0A7R8V6F6">
    <property type="interactions" value="1247"/>
</dbReference>
<dbReference type="SMART" id="SM00468">
    <property type="entry name" value="PreSET"/>
    <property type="match status" value="1"/>
</dbReference>
<dbReference type="CDD" id="cd15490">
    <property type="entry name" value="eIF2_gamma_III"/>
    <property type="match status" value="1"/>
</dbReference>
<dbReference type="PANTHER" id="PTHR42854:SF3">
    <property type="entry name" value="EUKARYOTIC TRANSLATION INITIATION FACTOR 2 SUBUNIT 3-RELATED"/>
    <property type="match status" value="1"/>
</dbReference>
<evidence type="ECO:0000256" key="8">
    <source>
        <dbReference type="ARBA" id="ARBA00022691"/>
    </source>
</evidence>
<feature type="domain" description="Pre-SET" evidence="17">
    <location>
        <begin position="414"/>
        <end position="475"/>
    </location>
</feature>
<keyword evidence="7" id="KW-0808">Transferase</keyword>
<keyword evidence="6" id="KW-0396">Initiation factor</keyword>
<dbReference type="Pfam" id="PF00009">
    <property type="entry name" value="GTP_EFTU"/>
    <property type="match status" value="1"/>
</dbReference>
<reference evidence="19 20" key="1">
    <citation type="submission" date="2020-11" db="EMBL/GenBank/DDBJ databases">
        <authorList>
            <person name="Wallbank WR R."/>
            <person name="Pardo Diaz C."/>
            <person name="Kozak K."/>
            <person name="Martin S."/>
            <person name="Jiggins C."/>
            <person name="Moest M."/>
            <person name="Warren A I."/>
            <person name="Generalovic N T."/>
            <person name="Byers J.R.P. K."/>
            <person name="Montejo-Kovacevich G."/>
            <person name="Yen C E."/>
        </authorList>
    </citation>
    <scope>NUCLEOTIDE SEQUENCE [LARGE SCALE GENOMIC DNA]</scope>
</reference>
<dbReference type="PROSITE" id="PS51722">
    <property type="entry name" value="G_TR_2"/>
    <property type="match status" value="1"/>
</dbReference>
<dbReference type="InterPro" id="IPR027417">
    <property type="entry name" value="P-loop_NTPase"/>
</dbReference>
<comment type="catalytic activity">
    <reaction evidence="14">
        <text>GTP + H2O = GDP + phosphate + H(+)</text>
        <dbReference type="Rhea" id="RHEA:19669"/>
        <dbReference type="ChEBI" id="CHEBI:15377"/>
        <dbReference type="ChEBI" id="CHEBI:15378"/>
        <dbReference type="ChEBI" id="CHEBI:37565"/>
        <dbReference type="ChEBI" id="CHEBI:43474"/>
        <dbReference type="ChEBI" id="CHEBI:58189"/>
        <dbReference type="EC" id="3.6.5.3"/>
    </reaction>
</comment>
<sequence length="1028" mass="115072">MSSGEGQTTGNSNLQKQDLSQLDITKLTPLSPEVISRQATINIGTIGHVAHGKSTVVKAISGVQTVRFKNELERNITIKLERLTDSELAELTNSPTKLRNFIQKQNEIRRYNKKIQARNRINNYLKNLSNDEKVKQAKICQFLDIAPNDEDNVDEFIPPNKYVVDENTITRDLNYSDTESNLSMSGSSKHSSEFNVPLNLVFDLSDYTVDNDSANPPAAKKSKEEYTVEAIRSVEEINAEPHFHIKWKYYPESECTWEPLRNVRDCHLLGNFINDMVEVYSHTIWRILEQVINMIEVGNEPIDVKKADEYDPYAYVLDFILLAMLKNSGSKRKKTEEKIMNRIKEQTLVKPYYYKRKQQKIEMAEWMEAINRIETKANLRVENEVDYESPPKNFTYTMFNIPGAGVVIPNDPPIGCECIDGCNYRSQCCGKMSGSHFAYVSKGKVLRLTKGTPIFECNKRCKCGPDCLNRVVQNGRKNSLTIFKTSNGCGWGVRTEKPIRQGDYICEYVGEIITVEEGDRRGKIYDAEGRTYLFDLDFNDNDCLYTIDAAYYGNISHFINHSCDPNCSVWPVWADCLDPNLPRIALFAVRRIEAGEELTFDYINQNANNRATETNPSLFESLGLEETREKDKEDGDGGYANAKIYKCDNPKCPRPASFTSGGSSKDDSFPCTRPSCSGRFQLVRHVSFVDCPGHDILMATMLNGAAVMDAALLLIAGNESCPQPQTSEHLAAIEIMKLKHIVILQNKIDLVKESQAKEQYDQIVKFVQGTVAEGAPIIPISAQLKYNIEVLCEYVTKKIPIPQRNFTSAPRLIVIRSFDVNKPGCEVNDLKGGVAGGSILCGVLRVGQEIEVRPGVVTKDTEGKVACRPIFSKIVSLYAEQNELQFAVPGGLIGVGTKIDPTLCRADRLVGQVLGAVGALPEIYVELEISYYLLKRLLGVRTEGDKKAARVQKLSKNEILLVNIGSLSTGGRVIATKADLAKIALTTPVCTEVGEKIALSRRVEKHWRLIGWGQIRGGVTIQPIKSDK</sequence>
<dbReference type="GO" id="GO:0001731">
    <property type="term" value="P:formation of translation preinitiation complex"/>
    <property type="evidence" value="ECO:0007669"/>
    <property type="project" value="TreeGrafter"/>
</dbReference>
<evidence type="ECO:0000256" key="1">
    <source>
        <dbReference type="ARBA" id="ARBA00004496"/>
    </source>
</evidence>
<evidence type="ECO:0000259" key="16">
    <source>
        <dbReference type="PROSITE" id="PS50280"/>
    </source>
</evidence>
<evidence type="ECO:0000256" key="9">
    <source>
        <dbReference type="ARBA" id="ARBA00022741"/>
    </source>
</evidence>
<dbReference type="GO" id="GO:0008757">
    <property type="term" value="F:S-adenosylmethionine-dependent methyltransferase activity"/>
    <property type="evidence" value="ECO:0007669"/>
    <property type="project" value="UniProtKB-ARBA"/>
</dbReference>